<protein>
    <submittedName>
        <fullName evidence="2">Uncharacterized protein</fullName>
    </submittedName>
</protein>
<dbReference type="EMBL" id="JABFAC010000004">
    <property type="protein sequence ID" value="MBA0610857.1"/>
    <property type="molecule type" value="Genomic_DNA"/>
</dbReference>
<name>A0A7J8RAI5_GOSDV</name>
<dbReference type="AlphaFoldDB" id="A0A7J8RAI5"/>
<evidence type="ECO:0000313" key="3">
    <source>
        <dbReference type="Proteomes" id="UP000593561"/>
    </source>
</evidence>
<gene>
    <name evidence="2" type="ORF">Godav_011627</name>
</gene>
<reference evidence="2 3" key="1">
    <citation type="journal article" date="2019" name="Genome Biol. Evol.">
        <title>Insights into the evolution of the New World diploid cottons (Gossypium, subgenus Houzingenia) based on genome sequencing.</title>
        <authorList>
            <person name="Grover C.E."/>
            <person name="Arick M.A. 2nd"/>
            <person name="Thrash A."/>
            <person name="Conover J.L."/>
            <person name="Sanders W.S."/>
            <person name="Peterson D.G."/>
            <person name="Frelichowski J.E."/>
            <person name="Scheffler J.A."/>
            <person name="Scheffler B.E."/>
            <person name="Wendel J.F."/>
        </authorList>
    </citation>
    <scope>NUCLEOTIDE SEQUENCE [LARGE SCALE GENOMIC DNA]</scope>
    <source>
        <strain evidence="2">27</strain>
        <tissue evidence="2">Leaf</tissue>
    </source>
</reference>
<evidence type="ECO:0000313" key="2">
    <source>
        <dbReference type="EMBL" id="MBA0610857.1"/>
    </source>
</evidence>
<organism evidence="2 3">
    <name type="scientific">Gossypium davidsonii</name>
    <name type="common">Davidson's cotton</name>
    <name type="synonym">Gossypium klotzschianum subsp. davidsonii</name>
    <dbReference type="NCBI Taxonomy" id="34287"/>
    <lineage>
        <taxon>Eukaryota</taxon>
        <taxon>Viridiplantae</taxon>
        <taxon>Streptophyta</taxon>
        <taxon>Embryophyta</taxon>
        <taxon>Tracheophyta</taxon>
        <taxon>Spermatophyta</taxon>
        <taxon>Magnoliopsida</taxon>
        <taxon>eudicotyledons</taxon>
        <taxon>Gunneridae</taxon>
        <taxon>Pentapetalae</taxon>
        <taxon>rosids</taxon>
        <taxon>malvids</taxon>
        <taxon>Malvales</taxon>
        <taxon>Malvaceae</taxon>
        <taxon>Malvoideae</taxon>
        <taxon>Gossypium</taxon>
    </lineage>
</organism>
<accession>A0A7J8RAI5</accession>
<feature type="region of interest" description="Disordered" evidence="1">
    <location>
        <begin position="121"/>
        <end position="177"/>
    </location>
</feature>
<evidence type="ECO:0000256" key="1">
    <source>
        <dbReference type="SAM" id="MobiDB-lite"/>
    </source>
</evidence>
<sequence>MKSTWVGTWAYGQPMLLTQDALKPNVFVGKRSACDVDNFLWGMENYFHAKGIMDDVIKVNITSMFRTDIALLWWQSNGGEVSPQIRGKVRLGCGKSSNLSKAITIAKSVIKLGLRKGKLKSSKSKKRGVSEGNHKEDDNGGGNDNDGGIIEQTISPRSLVQARENLKPREQRGGKKS</sequence>
<comment type="caution">
    <text evidence="2">The sequence shown here is derived from an EMBL/GenBank/DDBJ whole genome shotgun (WGS) entry which is preliminary data.</text>
</comment>
<dbReference type="Proteomes" id="UP000593561">
    <property type="component" value="Unassembled WGS sequence"/>
</dbReference>
<keyword evidence="3" id="KW-1185">Reference proteome</keyword>
<proteinExistence type="predicted"/>
<feature type="compositionally biased region" description="Basic and acidic residues" evidence="1">
    <location>
        <begin position="128"/>
        <end position="138"/>
    </location>
</feature>
<feature type="compositionally biased region" description="Basic and acidic residues" evidence="1">
    <location>
        <begin position="164"/>
        <end position="177"/>
    </location>
</feature>